<accession>A0A151S532</accession>
<sequence>GIKDNDVFNKALLGKWRWGVLNGDNALWVKILQSKYGEFRSKLSIGVGSNESQWWKYIIKVTLEEGTRT</sequence>
<dbReference type="AlphaFoldDB" id="A0A151S532"/>
<name>A0A151S532_CAJCA</name>
<dbReference type="Gramene" id="C.cajan_26995.t">
    <property type="protein sequence ID" value="C.cajan_26995.t.cds1"/>
    <property type="gene ID" value="C.cajan_26995"/>
</dbReference>
<dbReference type="EMBL" id="KQ483467">
    <property type="protein sequence ID" value="KYP49867.1"/>
    <property type="molecule type" value="Genomic_DNA"/>
</dbReference>
<proteinExistence type="predicted"/>
<evidence type="ECO:0000313" key="1">
    <source>
        <dbReference type="EMBL" id="KYP49867.1"/>
    </source>
</evidence>
<reference evidence="1" key="1">
    <citation type="journal article" date="2012" name="Nat. Biotechnol.">
        <title>Draft genome sequence of pigeonpea (Cajanus cajan), an orphan legume crop of resource-poor farmers.</title>
        <authorList>
            <person name="Varshney R.K."/>
            <person name="Chen W."/>
            <person name="Li Y."/>
            <person name="Bharti A.K."/>
            <person name="Saxena R.K."/>
            <person name="Schlueter J.A."/>
            <person name="Donoghue M.T."/>
            <person name="Azam S."/>
            <person name="Fan G."/>
            <person name="Whaley A.M."/>
            <person name="Farmer A.D."/>
            <person name="Sheridan J."/>
            <person name="Iwata A."/>
            <person name="Tuteja R."/>
            <person name="Penmetsa R.V."/>
            <person name="Wu W."/>
            <person name="Upadhyaya H.D."/>
            <person name="Yang S.P."/>
            <person name="Shah T."/>
            <person name="Saxena K.B."/>
            <person name="Michael T."/>
            <person name="McCombie W.R."/>
            <person name="Yang B."/>
            <person name="Zhang G."/>
            <person name="Yang H."/>
            <person name="Wang J."/>
            <person name="Spillane C."/>
            <person name="Cook D.R."/>
            <person name="May G.D."/>
            <person name="Xu X."/>
            <person name="Jackson S.A."/>
        </authorList>
    </citation>
    <scope>NUCLEOTIDE SEQUENCE [LARGE SCALE GENOMIC DNA]</scope>
</reference>
<gene>
    <name evidence="1" type="ORF">KK1_028366</name>
</gene>
<protein>
    <submittedName>
        <fullName evidence="1">Uncharacterized protein</fullName>
    </submittedName>
</protein>
<organism evidence="1 2">
    <name type="scientific">Cajanus cajan</name>
    <name type="common">Pigeon pea</name>
    <name type="synonym">Cajanus indicus</name>
    <dbReference type="NCBI Taxonomy" id="3821"/>
    <lineage>
        <taxon>Eukaryota</taxon>
        <taxon>Viridiplantae</taxon>
        <taxon>Streptophyta</taxon>
        <taxon>Embryophyta</taxon>
        <taxon>Tracheophyta</taxon>
        <taxon>Spermatophyta</taxon>
        <taxon>Magnoliopsida</taxon>
        <taxon>eudicotyledons</taxon>
        <taxon>Gunneridae</taxon>
        <taxon>Pentapetalae</taxon>
        <taxon>rosids</taxon>
        <taxon>fabids</taxon>
        <taxon>Fabales</taxon>
        <taxon>Fabaceae</taxon>
        <taxon>Papilionoideae</taxon>
        <taxon>50 kb inversion clade</taxon>
        <taxon>NPAAA clade</taxon>
        <taxon>indigoferoid/millettioid clade</taxon>
        <taxon>Phaseoleae</taxon>
        <taxon>Cajanus</taxon>
    </lineage>
</organism>
<feature type="non-terminal residue" evidence="1">
    <location>
        <position position="1"/>
    </location>
</feature>
<keyword evidence="2" id="KW-1185">Reference proteome</keyword>
<evidence type="ECO:0000313" key="2">
    <source>
        <dbReference type="Proteomes" id="UP000075243"/>
    </source>
</evidence>
<dbReference type="Proteomes" id="UP000075243">
    <property type="component" value="Unassembled WGS sequence"/>
</dbReference>